<evidence type="ECO:0000313" key="2">
    <source>
        <dbReference type="Proteomes" id="UP000198460"/>
    </source>
</evidence>
<reference evidence="1 2" key="1">
    <citation type="submission" date="2017-04" db="EMBL/GenBank/DDBJ databases">
        <authorList>
            <person name="Afonso C.L."/>
            <person name="Miller P.J."/>
            <person name="Scott M.A."/>
            <person name="Spackman E."/>
            <person name="Goraichik I."/>
            <person name="Dimitrov K.M."/>
            <person name="Suarez D.L."/>
            <person name="Swayne D.E."/>
        </authorList>
    </citation>
    <scope>NUCLEOTIDE SEQUENCE [LARGE SCALE GENOMIC DNA]</scope>
    <source>
        <strain evidence="1">LMG 28154</strain>
    </source>
</reference>
<dbReference type="Proteomes" id="UP000198460">
    <property type="component" value="Unassembled WGS sequence"/>
</dbReference>
<dbReference type="RefSeq" id="WP_089340300.1">
    <property type="nucleotide sequence ID" value="NZ_FXAN01000047.1"/>
</dbReference>
<sequence length="172" mass="18532">MATGWAVEIRHKDSLARQVARGAQLRVQLNATAGGGDAWPALDAEPVEAELIDAPSALAALARRIGLARPVPRPPAPGAAPVVWRRGALRELERWLTACPAERDSVWCLRQLDAVLALIARWPAFYPPAPAAGVRRAEPVPGCLLDYRVRDARIEILAVIDPDGACAMGERE</sequence>
<accession>A0A238H3N7</accession>
<dbReference type="AlphaFoldDB" id="A0A238H3N7"/>
<dbReference type="EMBL" id="FXAN01000047">
    <property type="protein sequence ID" value="SMF99941.1"/>
    <property type="molecule type" value="Genomic_DNA"/>
</dbReference>
<protein>
    <submittedName>
        <fullName evidence="1">Uncharacterized protein</fullName>
    </submittedName>
</protein>
<proteinExistence type="predicted"/>
<evidence type="ECO:0000313" key="1">
    <source>
        <dbReference type="EMBL" id="SMF99941.1"/>
    </source>
</evidence>
<gene>
    <name evidence="1" type="ORF">BSIN_3130</name>
</gene>
<organism evidence="1 2">
    <name type="scientific">Burkholderia singularis</name>
    <dbReference type="NCBI Taxonomy" id="1503053"/>
    <lineage>
        <taxon>Bacteria</taxon>
        <taxon>Pseudomonadati</taxon>
        <taxon>Pseudomonadota</taxon>
        <taxon>Betaproteobacteria</taxon>
        <taxon>Burkholderiales</taxon>
        <taxon>Burkholderiaceae</taxon>
        <taxon>Burkholderia</taxon>
        <taxon>pseudomallei group</taxon>
    </lineage>
</organism>
<name>A0A238H3N7_9BURK</name>